<dbReference type="Gene3D" id="3.30.565.10">
    <property type="entry name" value="Histidine kinase-like ATPase, C-terminal domain"/>
    <property type="match status" value="1"/>
</dbReference>
<proteinExistence type="predicted"/>
<gene>
    <name evidence="15" type="ORF">JRJ22_13220</name>
</gene>
<dbReference type="Pfam" id="PF00672">
    <property type="entry name" value="HAMP"/>
    <property type="match status" value="1"/>
</dbReference>
<dbReference type="Proteomes" id="UP000663452">
    <property type="component" value="Chromosome"/>
</dbReference>
<evidence type="ECO:0000256" key="11">
    <source>
        <dbReference type="ARBA" id="ARBA00023136"/>
    </source>
</evidence>
<dbReference type="EMBL" id="CP070969">
    <property type="protein sequence ID" value="QSF47440.1"/>
    <property type="molecule type" value="Genomic_DNA"/>
</dbReference>
<sequence length="450" mass="50850">MLHRGGLSRKLLISHAGVALAALLSIVLLVNIVMNISFNQYQRNQEEAEIQSLLEDLKDAYHESSGQWNPNVWMIISHQAMVSEYIVRVYDINRQLLWDTSQMGMQRQDASLLLQDSITKKIVKDNQQVGTLAFQSLNKTSQSLNQQFLRMFNLLLWAAMFLVIAGTYLFSRYMAKSISQPLLEIKDIASRMRQGDLTSRVEVLNHNNEIDDVGHALNHLADGLEKQERFRKSLTADVAHELRTPLATIQSHLEAFQDGVWEPTPEKLQVCHDQALRLVRLISDLENLANAENPMIQLKTEVISLNELVEESLNTVSSQFWQKELSVDLISINDVWITGDRSRLVQVFVNLISNAYKYTSAGRIQIEVSQEKTEAVIIVSDTGMGIPEDELPYIFERFYRGEKSRNRKTGGAGIGLAVVKAIVDAHGGAINIESELHKGTTVHVRLPIVR</sequence>
<dbReference type="PANTHER" id="PTHR45453:SF1">
    <property type="entry name" value="PHOSPHATE REGULON SENSOR PROTEIN PHOR"/>
    <property type="match status" value="1"/>
</dbReference>
<dbReference type="InterPro" id="IPR003594">
    <property type="entry name" value="HATPase_dom"/>
</dbReference>
<keyword evidence="9" id="KW-0067">ATP-binding</keyword>
<dbReference type="InterPro" id="IPR003660">
    <property type="entry name" value="HAMP_dom"/>
</dbReference>
<dbReference type="PRINTS" id="PR00344">
    <property type="entry name" value="BCTRLSENSOR"/>
</dbReference>
<comment type="catalytic activity">
    <reaction evidence="1">
        <text>ATP + protein L-histidine = ADP + protein N-phospho-L-histidine.</text>
        <dbReference type="EC" id="2.7.13.3"/>
    </reaction>
</comment>
<dbReference type="CDD" id="cd00075">
    <property type="entry name" value="HATPase"/>
    <property type="match status" value="1"/>
</dbReference>
<accession>A0ABX7LLL6</accession>
<dbReference type="GO" id="GO:0016301">
    <property type="term" value="F:kinase activity"/>
    <property type="evidence" value="ECO:0007669"/>
    <property type="project" value="UniProtKB-KW"/>
</dbReference>
<evidence type="ECO:0000256" key="8">
    <source>
        <dbReference type="ARBA" id="ARBA00022777"/>
    </source>
</evidence>
<keyword evidence="7" id="KW-0547">Nucleotide-binding</keyword>
<dbReference type="InterPro" id="IPR036890">
    <property type="entry name" value="HATPase_C_sf"/>
</dbReference>
<keyword evidence="8 15" id="KW-0418">Kinase</keyword>
<evidence type="ECO:0000256" key="5">
    <source>
        <dbReference type="ARBA" id="ARBA00022553"/>
    </source>
</evidence>
<protein>
    <recommendedName>
        <fullName evidence="3">histidine kinase</fullName>
        <ecNumber evidence="3">2.7.13.3</ecNumber>
    </recommendedName>
</protein>
<dbReference type="InterPro" id="IPR004358">
    <property type="entry name" value="Sig_transdc_His_kin-like_C"/>
</dbReference>
<dbReference type="Pfam" id="PF00512">
    <property type="entry name" value="HisKA"/>
    <property type="match status" value="1"/>
</dbReference>
<keyword evidence="4" id="KW-1003">Cell membrane</keyword>
<dbReference type="SMART" id="SM00387">
    <property type="entry name" value="HATPase_c"/>
    <property type="match status" value="1"/>
</dbReference>
<keyword evidence="10" id="KW-0902">Two-component regulatory system</keyword>
<evidence type="ECO:0000259" key="14">
    <source>
        <dbReference type="PROSITE" id="PS50885"/>
    </source>
</evidence>
<dbReference type="SUPFAM" id="SSF55874">
    <property type="entry name" value="ATPase domain of HSP90 chaperone/DNA topoisomerase II/histidine kinase"/>
    <property type="match status" value="1"/>
</dbReference>
<dbReference type="SUPFAM" id="SSF158472">
    <property type="entry name" value="HAMP domain-like"/>
    <property type="match status" value="1"/>
</dbReference>
<keyword evidence="5" id="KW-0597">Phosphoprotein</keyword>
<evidence type="ECO:0000256" key="10">
    <source>
        <dbReference type="ARBA" id="ARBA00023012"/>
    </source>
</evidence>
<evidence type="ECO:0000256" key="7">
    <source>
        <dbReference type="ARBA" id="ARBA00022741"/>
    </source>
</evidence>
<organism evidence="15 16">
    <name type="scientific">Paenibacillus tianjinensis</name>
    <dbReference type="NCBI Taxonomy" id="2810347"/>
    <lineage>
        <taxon>Bacteria</taxon>
        <taxon>Bacillati</taxon>
        <taxon>Bacillota</taxon>
        <taxon>Bacilli</taxon>
        <taxon>Bacillales</taxon>
        <taxon>Paenibacillaceae</taxon>
        <taxon>Paenibacillus</taxon>
    </lineage>
</organism>
<dbReference type="SMART" id="SM00304">
    <property type="entry name" value="HAMP"/>
    <property type="match status" value="1"/>
</dbReference>
<evidence type="ECO:0000313" key="16">
    <source>
        <dbReference type="Proteomes" id="UP000663452"/>
    </source>
</evidence>
<comment type="subcellular location">
    <subcellularLocation>
        <location evidence="2">Cell membrane</location>
        <topology evidence="2">Multi-pass membrane protein</topology>
    </subcellularLocation>
</comment>
<dbReference type="SMART" id="SM00388">
    <property type="entry name" value="HisKA"/>
    <property type="match status" value="1"/>
</dbReference>
<keyword evidence="12" id="KW-0812">Transmembrane</keyword>
<dbReference type="SUPFAM" id="SSF47384">
    <property type="entry name" value="Homodimeric domain of signal transducing histidine kinase"/>
    <property type="match status" value="1"/>
</dbReference>
<name>A0ABX7LLL6_9BACL</name>
<dbReference type="InterPro" id="IPR036097">
    <property type="entry name" value="HisK_dim/P_sf"/>
</dbReference>
<feature type="domain" description="Histidine kinase" evidence="13">
    <location>
        <begin position="237"/>
        <end position="450"/>
    </location>
</feature>
<evidence type="ECO:0000256" key="3">
    <source>
        <dbReference type="ARBA" id="ARBA00012438"/>
    </source>
</evidence>
<evidence type="ECO:0000256" key="2">
    <source>
        <dbReference type="ARBA" id="ARBA00004651"/>
    </source>
</evidence>
<evidence type="ECO:0000256" key="12">
    <source>
        <dbReference type="SAM" id="Phobius"/>
    </source>
</evidence>
<dbReference type="PANTHER" id="PTHR45453">
    <property type="entry name" value="PHOSPHATE REGULON SENSOR PROTEIN PHOR"/>
    <property type="match status" value="1"/>
</dbReference>
<dbReference type="InterPro" id="IPR003661">
    <property type="entry name" value="HisK_dim/P_dom"/>
</dbReference>
<dbReference type="PROSITE" id="PS50885">
    <property type="entry name" value="HAMP"/>
    <property type="match status" value="1"/>
</dbReference>
<dbReference type="InterPro" id="IPR005467">
    <property type="entry name" value="His_kinase_dom"/>
</dbReference>
<evidence type="ECO:0000256" key="6">
    <source>
        <dbReference type="ARBA" id="ARBA00022679"/>
    </source>
</evidence>
<feature type="domain" description="HAMP" evidence="14">
    <location>
        <begin position="176"/>
        <end position="229"/>
    </location>
</feature>
<dbReference type="Gene3D" id="6.10.340.10">
    <property type="match status" value="1"/>
</dbReference>
<evidence type="ECO:0000256" key="1">
    <source>
        <dbReference type="ARBA" id="ARBA00000085"/>
    </source>
</evidence>
<reference evidence="15 16" key="1">
    <citation type="submission" date="2021-02" db="EMBL/GenBank/DDBJ databases">
        <title>Paenibacillus tianjinensis sp. nov.</title>
        <authorList>
            <person name="Liu H."/>
        </authorList>
    </citation>
    <scope>NUCLEOTIDE SEQUENCE [LARGE SCALE GENOMIC DNA]</scope>
    <source>
        <strain evidence="15 16">TB2019</strain>
    </source>
</reference>
<dbReference type="CDD" id="cd06225">
    <property type="entry name" value="HAMP"/>
    <property type="match status" value="1"/>
</dbReference>
<keyword evidence="16" id="KW-1185">Reference proteome</keyword>
<dbReference type="Gene3D" id="1.10.287.130">
    <property type="match status" value="1"/>
</dbReference>
<evidence type="ECO:0000313" key="15">
    <source>
        <dbReference type="EMBL" id="QSF47440.1"/>
    </source>
</evidence>
<feature type="transmembrane region" description="Helical" evidence="12">
    <location>
        <begin position="148"/>
        <end position="170"/>
    </location>
</feature>
<keyword evidence="6" id="KW-0808">Transferase</keyword>
<dbReference type="CDD" id="cd00082">
    <property type="entry name" value="HisKA"/>
    <property type="match status" value="1"/>
</dbReference>
<keyword evidence="12" id="KW-1133">Transmembrane helix</keyword>
<evidence type="ECO:0000256" key="4">
    <source>
        <dbReference type="ARBA" id="ARBA00022475"/>
    </source>
</evidence>
<evidence type="ECO:0000256" key="9">
    <source>
        <dbReference type="ARBA" id="ARBA00022840"/>
    </source>
</evidence>
<keyword evidence="11 12" id="KW-0472">Membrane</keyword>
<dbReference type="EC" id="2.7.13.3" evidence="3"/>
<dbReference type="Pfam" id="PF02518">
    <property type="entry name" value="HATPase_c"/>
    <property type="match status" value="1"/>
</dbReference>
<dbReference type="PROSITE" id="PS50109">
    <property type="entry name" value="HIS_KIN"/>
    <property type="match status" value="1"/>
</dbReference>
<evidence type="ECO:0000259" key="13">
    <source>
        <dbReference type="PROSITE" id="PS50109"/>
    </source>
</evidence>
<dbReference type="InterPro" id="IPR050351">
    <property type="entry name" value="BphY/WalK/GraS-like"/>
</dbReference>
<feature type="transmembrane region" description="Helical" evidence="12">
    <location>
        <begin position="12"/>
        <end position="34"/>
    </location>
</feature>